<dbReference type="EMBL" id="KP211958">
    <property type="protein sequence ID" value="AJK27642.1"/>
    <property type="molecule type" value="Genomic_DNA"/>
</dbReference>
<gene>
    <name evidence="7" type="ORF">PTIM40_177</name>
</gene>
<dbReference type="GO" id="GO:0005506">
    <property type="term" value="F:iron ion binding"/>
    <property type="evidence" value="ECO:0007669"/>
    <property type="project" value="InterPro"/>
</dbReference>
<dbReference type="InterPro" id="IPR006620">
    <property type="entry name" value="Pro_4_hyd_alph"/>
</dbReference>
<dbReference type="RefSeq" id="YP_009188252.1">
    <property type="nucleotide sequence ID" value="NC_028663.1"/>
</dbReference>
<dbReference type="GO" id="GO:0016705">
    <property type="term" value="F:oxidoreductase activity, acting on paired donors, with incorporation or reduction of molecular oxygen"/>
    <property type="evidence" value="ECO:0007669"/>
    <property type="project" value="InterPro"/>
</dbReference>
<reference evidence="7 8" key="1">
    <citation type="submission" date="2014-11" db="EMBL/GenBank/DDBJ databases">
        <authorList>
            <person name="Fedida A."/>
            <person name="Lindell D."/>
        </authorList>
    </citation>
    <scope>NUCLEOTIDE SEQUENCE [LARGE SCALE GENOMIC DNA]</scope>
</reference>
<keyword evidence="4" id="KW-0560">Oxidoreductase</keyword>
<evidence type="ECO:0000256" key="4">
    <source>
        <dbReference type="ARBA" id="ARBA00023002"/>
    </source>
</evidence>
<evidence type="ECO:0000256" key="5">
    <source>
        <dbReference type="ARBA" id="ARBA00023004"/>
    </source>
</evidence>
<dbReference type="Gene3D" id="2.60.120.620">
    <property type="entry name" value="q2cbj1_9rhob like domain"/>
    <property type="match status" value="1"/>
</dbReference>
<dbReference type="Pfam" id="PF13640">
    <property type="entry name" value="2OG-FeII_Oxy_3"/>
    <property type="match status" value="1"/>
</dbReference>
<keyword evidence="5" id="KW-0408">Iron</keyword>
<evidence type="ECO:0000256" key="3">
    <source>
        <dbReference type="ARBA" id="ARBA00022964"/>
    </source>
</evidence>
<dbReference type="OrthoDB" id="24122at10239"/>
<keyword evidence="3" id="KW-0223">Dioxygenase</keyword>
<evidence type="ECO:0000313" key="8">
    <source>
        <dbReference type="Proteomes" id="UP000032135"/>
    </source>
</evidence>
<comment type="cofactor">
    <cofactor evidence="1">
        <name>L-ascorbate</name>
        <dbReference type="ChEBI" id="CHEBI:38290"/>
    </cofactor>
</comment>
<dbReference type="SMART" id="SM00702">
    <property type="entry name" value="P4Hc"/>
    <property type="match status" value="1"/>
</dbReference>
<evidence type="ECO:0000256" key="1">
    <source>
        <dbReference type="ARBA" id="ARBA00001961"/>
    </source>
</evidence>
<evidence type="ECO:0000313" key="7">
    <source>
        <dbReference type="EMBL" id="AJK27642.1"/>
    </source>
</evidence>
<keyword evidence="8" id="KW-1185">Reference proteome</keyword>
<sequence>MASDLKDFIRVYDGVLDPNLCNNAIKLFDETPDAQDRWDNQHKPQFTQMNITMLSEQQRDPKWGVIHNNIIASIQTVSEYYMRDTGCSPFWPPKNSIEQIRMKKYTAESGDRFDLHIDVGDYATARRFLVMFFYLNDVEKGGETSFPAIELDIKPKQGSVLCFPPVWMYPHLGKQPISNDKYIVGTYLHYQ</sequence>
<feature type="domain" description="Prolyl 4-hydroxylase alpha subunit" evidence="6">
    <location>
        <begin position="7"/>
        <end position="189"/>
    </location>
</feature>
<proteinExistence type="predicted"/>
<name>A0A0C5AE62_9CAUD</name>
<evidence type="ECO:0000256" key="2">
    <source>
        <dbReference type="ARBA" id="ARBA00022723"/>
    </source>
</evidence>
<organism evidence="7 8">
    <name type="scientific">Cyanophage P-TIM40</name>
    <dbReference type="NCBI Taxonomy" id="1589733"/>
    <lineage>
        <taxon>Viruses</taxon>
        <taxon>Duplodnaviria</taxon>
        <taxon>Heunggongvirae</taxon>
        <taxon>Uroviricota</taxon>
        <taxon>Caudoviricetes</taxon>
        <taxon>Pantevenvirales</taxon>
        <taxon>Kyanoviridae</taxon>
        <taxon>Libanvirus</taxon>
        <taxon>Libanvirus ptim40</taxon>
    </lineage>
</organism>
<protein>
    <submittedName>
        <fullName evidence="7">2OG-Fe(II) oxygenase superfamily protein</fullName>
    </submittedName>
</protein>
<dbReference type="GeneID" id="26516760"/>
<dbReference type="KEGG" id="vg:26516760"/>
<dbReference type="PANTHER" id="PTHR10869:SF246">
    <property type="entry name" value="TRANSMEMBRANE PROLYL 4-HYDROXYLASE"/>
    <property type="match status" value="1"/>
</dbReference>
<dbReference type="InterPro" id="IPR044862">
    <property type="entry name" value="Pro_4_hyd_alph_FE2OG_OXY"/>
</dbReference>
<dbReference type="InterPro" id="IPR045054">
    <property type="entry name" value="P4HA-like"/>
</dbReference>
<keyword evidence="2" id="KW-0479">Metal-binding</keyword>
<accession>A0A0C5AE62</accession>
<dbReference type="GO" id="GO:0031418">
    <property type="term" value="F:L-ascorbic acid binding"/>
    <property type="evidence" value="ECO:0007669"/>
    <property type="project" value="InterPro"/>
</dbReference>
<dbReference type="GO" id="GO:0051213">
    <property type="term" value="F:dioxygenase activity"/>
    <property type="evidence" value="ECO:0007669"/>
    <property type="project" value="UniProtKB-KW"/>
</dbReference>
<evidence type="ECO:0000259" key="6">
    <source>
        <dbReference type="SMART" id="SM00702"/>
    </source>
</evidence>
<dbReference type="PANTHER" id="PTHR10869">
    <property type="entry name" value="PROLYL 4-HYDROXYLASE ALPHA SUBUNIT"/>
    <property type="match status" value="1"/>
</dbReference>
<dbReference type="Proteomes" id="UP000032135">
    <property type="component" value="Segment"/>
</dbReference>